<dbReference type="FunFam" id="3.30.160.60:FF:000634">
    <property type="entry name" value="Zinc finger X-chromosomal protein"/>
    <property type="match status" value="1"/>
</dbReference>
<dbReference type="PANTHER" id="PTHR24379">
    <property type="entry name" value="KRAB AND ZINC FINGER DOMAIN-CONTAINING"/>
    <property type="match status" value="1"/>
</dbReference>
<feature type="domain" description="C2H2-type" evidence="8">
    <location>
        <begin position="683"/>
        <end position="710"/>
    </location>
</feature>
<dbReference type="PROSITE" id="PS00028">
    <property type="entry name" value="ZINC_FINGER_C2H2_1"/>
    <property type="match status" value="5"/>
</dbReference>
<keyword evidence="1 6" id="KW-0479">Metal-binding</keyword>
<dbReference type="InterPro" id="IPR013087">
    <property type="entry name" value="Znf_C2H2_type"/>
</dbReference>
<protein>
    <submittedName>
        <fullName evidence="10">Uncharacterized protein</fullName>
    </submittedName>
</protein>
<evidence type="ECO:0000256" key="7">
    <source>
        <dbReference type="SAM" id="MobiDB-lite"/>
    </source>
</evidence>
<proteinExistence type="predicted"/>
<sequence length="884" mass="101828">MEGLCRGCLIRYDDPMDILQYTEKYRRLFVYSTGLQVKRNDRITFQVCKDCFLNMKAACKFKKLCRASDKKLKTYLSLKDVGDGVDLFTFIKNSDDTMAFRLPMTSGSSTPAQHNKLRDDDNESTCTSIRNFMTDILEGEEMPDTEARIIREVIEEEADVLDDSLDSHWLQDDVSIDTDFRLDFSLSPFATLHAVNNDHCYTPKRLSEPKEEQLKKYFTSISPARQHRDVNDFTDIIRNNQSEKELCVFGTDEIDNEIRGNNFDMPLIENEEAVNHYVVDNEKSIEINVHLPIIEEEKSLNNLDLSSLPSLESLPSFENEKSMNNLDLPIRDHEKSLNSLDLPIRDHEKSLNSLDLPSFDSEKSINNLDLPSLPSIDNERSLNNLDLLTSNINDEKHEQRLNTPNFYVPTDGTTYVTTSKEIESIINDKKSNKEKPCTIDKNLKRALENKDNKEFSLDELLVSPQVFHEASGASTPTINNILFGDKLSVNKESPSKNSEYLEPSGFKASGASTPTITNILFSDKYSLSKKSPSKSSEYLETNGQVDLEIFEELLQDHTKETHIEDNRVTSDIKHEFKVPMDVDEVDTGTKEIKKYKFSSEFDEGQFDLENFYCNICDKKFESSKAICMHFVKKHKIKIVKKKNKDYKYKLRICNFCGKEYRDLQNFHRHLKKHKTEKDDAEVFKCDKCHLDFTSQSKLEKHKTGHNATSTKKGIGKYVCTVCGATSTTIGNFRLHQRRHTQDYTHICQQCDKGFYRQSEFTIHLRTHTGEKPFSCIYCDKTFARKDALTKHVKYHMDNKLFKCEHCNKAFVDRSQLNLHMKIAVKCKVKRGILVDKKTLVGDSKAKSNVTKIQDDSKEKEENHGSTQIEDAVTELPYIDTEMSN</sequence>
<dbReference type="GO" id="GO:0008270">
    <property type="term" value="F:zinc ion binding"/>
    <property type="evidence" value="ECO:0007669"/>
    <property type="project" value="UniProtKB-UniRule"/>
</dbReference>
<feature type="binding site" evidence="6">
    <location>
        <position position="8"/>
    </location>
    <ligand>
        <name>Zn(2+)</name>
        <dbReference type="ChEBI" id="CHEBI:29105"/>
    </ligand>
</feature>
<evidence type="ECO:0000259" key="8">
    <source>
        <dbReference type="PROSITE" id="PS50157"/>
    </source>
</evidence>
<dbReference type="PROSITE" id="PS51915">
    <property type="entry name" value="ZAD"/>
    <property type="match status" value="1"/>
</dbReference>
<dbReference type="SUPFAM" id="SSF57716">
    <property type="entry name" value="Glucocorticoid receptor-like (DNA-binding domain)"/>
    <property type="match status" value="1"/>
</dbReference>
<feature type="region of interest" description="Disordered" evidence="7">
    <location>
        <begin position="844"/>
        <end position="871"/>
    </location>
</feature>
<feature type="domain" description="C2H2-type" evidence="8">
    <location>
        <begin position="773"/>
        <end position="800"/>
    </location>
</feature>
<dbReference type="InterPro" id="IPR036236">
    <property type="entry name" value="Znf_C2H2_sf"/>
</dbReference>
<dbReference type="AlphaFoldDB" id="A0A8S0Z8W9"/>
<feature type="binding site" evidence="6">
    <location>
        <position position="51"/>
    </location>
    <ligand>
        <name>Zn(2+)</name>
        <dbReference type="ChEBI" id="CHEBI:29105"/>
    </ligand>
</feature>
<feature type="domain" description="ZAD" evidence="9">
    <location>
        <begin position="3"/>
        <end position="75"/>
    </location>
</feature>
<dbReference type="SMART" id="SM00355">
    <property type="entry name" value="ZnF_C2H2"/>
    <property type="match status" value="7"/>
</dbReference>
<dbReference type="Pfam" id="PF00096">
    <property type="entry name" value="zf-C2H2"/>
    <property type="match status" value="4"/>
</dbReference>
<dbReference type="PANTHER" id="PTHR24379:SF121">
    <property type="entry name" value="C2H2-TYPE DOMAIN-CONTAINING PROTEIN"/>
    <property type="match status" value="1"/>
</dbReference>
<feature type="compositionally biased region" description="Basic and acidic residues" evidence="7">
    <location>
        <begin position="852"/>
        <end position="863"/>
    </location>
</feature>
<feature type="binding site" evidence="6">
    <location>
        <position position="5"/>
    </location>
    <ligand>
        <name>Zn(2+)</name>
        <dbReference type="ChEBI" id="CHEBI:29105"/>
    </ligand>
</feature>
<evidence type="ECO:0000256" key="3">
    <source>
        <dbReference type="ARBA" id="ARBA00022771"/>
    </source>
</evidence>
<keyword evidence="2" id="KW-0677">Repeat</keyword>
<feature type="domain" description="C2H2-type" evidence="8">
    <location>
        <begin position="651"/>
        <end position="678"/>
    </location>
</feature>
<dbReference type="Proteomes" id="UP000494256">
    <property type="component" value="Unassembled WGS sequence"/>
</dbReference>
<evidence type="ECO:0000256" key="4">
    <source>
        <dbReference type="ARBA" id="ARBA00022833"/>
    </source>
</evidence>
<dbReference type="SMART" id="SM00868">
    <property type="entry name" value="zf-AD"/>
    <property type="match status" value="1"/>
</dbReference>
<evidence type="ECO:0000313" key="11">
    <source>
        <dbReference type="Proteomes" id="UP000494256"/>
    </source>
</evidence>
<evidence type="ECO:0000256" key="1">
    <source>
        <dbReference type="ARBA" id="ARBA00022723"/>
    </source>
</evidence>
<gene>
    <name evidence="10" type="ORF">APLA_LOCUS3576</name>
</gene>
<name>A0A8S0Z8W9_ARCPL</name>
<accession>A0A8S0Z8W9</accession>
<dbReference type="OrthoDB" id="417506at2759"/>
<keyword evidence="4 6" id="KW-0862">Zinc</keyword>
<keyword evidence="3 5" id="KW-0863">Zinc-finger</keyword>
<dbReference type="FunFam" id="3.30.160.60:FF:000446">
    <property type="entry name" value="Zinc finger protein"/>
    <property type="match status" value="1"/>
</dbReference>
<comment type="caution">
    <text evidence="10">The sequence shown here is derived from an EMBL/GenBank/DDBJ whole genome shotgun (WGS) entry which is preliminary data.</text>
</comment>
<evidence type="ECO:0000313" key="10">
    <source>
        <dbReference type="EMBL" id="CAB3228474.1"/>
    </source>
</evidence>
<dbReference type="GO" id="GO:0005634">
    <property type="term" value="C:nucleus"/>
    <property type="evidence" value="ECO:0007669"/>
    <property type="project" value="InterPro"/>
</dbReference>
<feature type="binding site" evidence="6">
    <location>
        <position position="48"/>
    </location>
    <ligand>
        <name>Zn(2+)</name>
        <dbReference type="ChEBI" id="CHEBI:29105"/>
    </ligand>
</feature>
<evidence type="ECO:0000256" key="5">
    <source>
        <dbReference type="PROSITE-ProRule" id="PRU00042"/>
    </source>
</evidence>
<evidence type="ECO:0000259" key="9">
    <source>
        <dbReference type="PROSITE" id="PS51915"/>
    </source>
</evidence>
<evidence type="ECO:0000256" key="2">
    <source>
        <dbReference type="ARBA" id="ARBA00022737"/>
    </source>
</evidence>
<organism evidence="10 11">
    <name type="scientific">Arctia plantaginis</name>
    <name type="common">Wood tiger moth</name>
    <name type="synonym">Phalaena plantaginis</name>
    <dbReference type="NCBI Taxonomy" id="874455"/>
    <lineage>
        <taxon>Eukaryota</taxon>
        <taxon>Metazoa</taxon>
        <taxon>Ecdysozoa</taxon>
        <taxon>Arthropoda</taxon>
        <taxon>Hexapoda</taxon>
        <taxon>Insecta</taxon>
        <taxon>Pterygota</taxon>
        <taxon>Neoptera</taxon>
        <taxon>Endopterygota</taxon>
        <taxon>Lepidoptera</taxon>
        <taxon>Glossata</taxon>
        <taxon>Ditrysia</taxon>
        <taxon>Noctuoidea</taxon>
        <taxon>Erebidae</taxon>
        <taxon>Arctiinae</taxon>
        <taxon>Arctia</taxon>
    </lineage>
</organism>
<dbReference type="EMBL" id="CADEBD010000282">
    <property type="protein sequence ID" value="CAB3228474.1"/>
    <property type="molecule type" value="Genomic_DNA"/>
</dbReference>
<dbReference type="SUPFAM" id="SSF57667">
    <property type="entry name" value="beta-beta-alpha zinc fingers"/>
    <property type="match status" value="3"/>
</dbReference>
<feature type="domain" description="C2H2-type" evidence="8">
    <location>
        <begin position="801"/>
        <end position="822"/>
    </location>
</feature>
<evidence type="ECO:0000256" key="6">
    <source>
        <dbReference type="PROSITE-ProRule" id="PRU01263"/>
    </source>
</evidence>
<reference evidence="10 11" key="1">
    <citation type="submission" date="2020-04" db="EMBL/GenBank/DDBJ databases">
        <authorList>
            <person name="Wallbank WR R."/>
            <person name="Pardo Diaz C."/>
            <person name="Kozak K."/>
            <person name="Martin S."/>
            <person name="Jiggins C."/>
            <person name="Moest M."/>
            <person name="Warren A I."/>
            <person name="Byers J.R.P. K."/>
            <person name="Montejo-Kovacevich G."/>
            <person name="Yen C E."/>
        </authorList>
    </citation>
    <scope>NUCLEOTIDE SEQUENCE [LARGE SCALE GENOMIC DNA]</scope>
</reference>
<feature type="domain" description="C2H2-type" evidence="8">
    <location>
        <begin position="745"/>
        <end position="772"/>
    </location>
</feature>
<dbReference type="InterPro" id="IPR012934">
    <property type="entry name" value="Znf_AD"/>
</dbReference>
<feature type="domain" description="C2H2-type" evidence="8">
    <location>
        <begin position="717"/>
        <end position="744"/>
    </location>
</feature>
<dbReference type="Gene3D" id="3.30.160.60">
    <property type="entry name" value="Classic Zinc Finger"/>
    <property type="match status" value="5"/>
</dbReference>
<dbReference type="PROSITE" id="PS50157">
    <property type="entry name" value="ZINC_FINGER_C2H2_2"/>
    <property type="match status" value="6"/>
</dbReference>